<proteinExistence type="predicted"/>
<organism evidence="3 4">
    <name type="scientific">Streptomyces katrae</name>
    <dbReference type="NCBI Taxonomy" id="68223"/>
    <lineage>
        <taxon>Bacteria</taxon>
        <taxon>Bacillati</taxon>
        <taxon>Actinomycetota</taxon>
        <taxon>Actinomycetes</taxon>
        <taxon>Kitasatosporales</taxon>
        <taxon>Streptomycetaceae</taxon>
        <taxon>Streptomyces</taxon>
    </lineage>
</organism>
<keyword evidence="2" id="KW-0472">Membrane</keyword>
<gene>
    <name evidence="3" type="ORF">QEZ40_002374</name>
</gene>
<evidence type="ECO:0000313" key="3">
    <source>
        <dbReference type="EMBL" id="MDK9494695.1"/>
    </source>
</evidence>
<evidence type="ECO:0008006" key="5">
    <source>
        <dbReference type="Google" id="ProtNLM"/>
    </source>
</evidence>
<feature type="transmembrane region" description="Helical" evidence="2">
    <location>
        <begin position="82"/>
        <end position="102"/>
    </location>
</feature>
<accession>A0ABT7GM80</accession>
<feature type="transmembrane region" description="Helical" evidence="2">
    <location>
        <begin position="114"/>
        <end position="136"/>
    </location>
</feature>
<feature type="transmembrane region" description="Helical" evidence="2">
    <location>
        <begin position="142"/>
        <end position="161"/>
    </location>
</feature>
<keyword evidence="4" id="KW-1185">Reference proteome</keyword>
<feature type="region of interest" description="Disordered" evidence="1">
    <location>
        <begin position="1"/>
        <end position="24"/>
    </location>
</feature>
<evidence type="ECO:0000256" key="1">
    <source>
        <dbReference type="SAM" id="MobiDB-lite"/>
    </source>
</evidence>
<feature type="transmembrane region" description="Helical" evidence="2">
    <location>
        <begin position="59"/>
        <end position="76"/>
    </location>
</feature>
<dbReference type="EMBL" id="JASITI010000002">
    <property type="protein sequence ID" value="MDK9494695.1"/>
    <property type="molecule type" value="Genomic_DNA"/>
</dbReference>
<keyword evidence="2" id="KW-0812">Transmembrane</keyword>
<protein>
    <recommendedName>
        <fullName evidence="5">Integral membrane protein</fullName>
    </recommendedName>
</protein>
<keyword evidence="2" id="KW-1133">Transmembrane helix</keyword>
<name>A0ABT7GM80_9ACTN</name>
<reference evidence="3 4" key="1">
    <citation type="submission" date="2023-05" db="EMBL/GenBank/DDBJ databases">
        <title>Sequencing and Assembly of Streptomyces sp. NP73.</title>
        <authorList>
            <person name="Konwar A.N."/>
            <person name="Saikia K."/>
            <person name="Thakur D."/>
        </authorList>
    </citation>
    <scope>NUCLEOTIDE SEQUENCE [LARGE SCALE GENOMIC DNA]</scope>
    <source>
        <strain evidence="3 4">NP73</strain>
    </source>
</reference>
<dbReference type="Proteomes" id="UP001223390">
    <property type="component" value="Unassembled WGS sequence"/>
</dbReference>
<evidence type="ECO:0000313" key="4">
    <source>
        <dbReference type="Proteomes" id="UP001223390"/>
    </source>
</evidence>
<dbReference type="RefSeq" id="WP_285340468.1">
    <property type="nucleotide sequence ID" value="NZ_JASITI010000002.1"/>
</dbReference>
<evidence type="ECO:0000256" key="2">
    <source>
        <dbReference type="SAM" id="Phobius"/>
    </source>
</evidence>
<comment type="caution">
    <text evidence="3">The sequence shown here is derived from an EMBL/GenBank/DDBJ whole genome shotgun (WGS) entry which is preliminary data.</text>
</comment>
<sequence>MSRRIRTSAAQSAAPRTVRIPRQRGKQAPQVIVVVSEEPTLTARATAATGRWLWRHRRAWAPTGLAVLLLATAGIVHLVAPWAAFIAAPAGALPLAWWGWKLKTGPARSRTGSAWRTAVAVLALVALAWFCLALWSGPASPALMGLWTLTALAAQVMWLIARRLPTAKPAAAAPEETI</sequence>